<dbReference type="InterPro" id="IPR012337">
    <property type="entry name" value="RNaseH-like_sf"/>
</dbReference>
<dbReference type="SUPFAM" id="SSF53098">
    <property type="entry name" value="Ribonuclease H-like"/>
    <property type="match status" value="1"/>
</dbReference>
<gene>
    <name evidence="2" type="ORF">SAMN04488052_103305</name>
</gene>
<dbReference type="Pfam" id="PF13683">
    <property type="entry name" value="rve_3"/>
    <property type="match status" value="1"/>
</dbReference>
<dbReference type="PROSITE" id="PS50994">
    <property type="entry name" value="INTEGRASE"/>
    <property type="match status" value="1"/>
</dbReference>
<accession>A0A1H8SZF9</accession>
<keyword evidence="3" id="KW-1185">Reference proteome</keyword>
<name>A0A1H8SZF9_9GAMM</name>
<reference evidence="2 3" key="1">
    <citation type="submission" date="2016-10" db="EMBL/GenBank/DDBJ databases">
        <authorList>
            <person name="de Groot N.N."/>
        </authorList>
    </citation>
    <scope>NUCLEOTIDE SEQUENCE [LARGE SCALE GENOMIC DNA]</scope>
    <source>
        <strain evidence="2 3">CGMCC 1.6291</strain>
    </source>
</reference>
<evidence type="ECO:0000259" key="1">
    <source>
        <dbReference type="PROSITE" id="PS50994"/>
    </source>
</evidence>
<dbReference type="STRING" id="406100.SAMN04488052_103305"/>
<organism evidence="2 3">
    <name type="scientific">Aquisalimonas asiatica</name>
    <dbReference type="NCBI Taxonomy" id="406100"/>
    <lineage>
        <taxon>Bacteria</taxon>
        <taxon>Pseudomonadati</taxon>
        <taxon>Pseudomonadota</taxon>
        <taxon>Gammaproteobacteria</taxon>
        <taxon>Chromatiales</taxon>
        <taxon>Ectothiorhodospiraceae</taxon>
        <taxon>Aquisalimonas</taxon>
    </lineage>
</organism>
<dbReference type="Gene3D" id="3.30.420.10">
    <property type="entry name" value="Ribonuclease H-like superfamily/Ribonuclease H"/>
    <property type="match status" value="1"/>
</dbReference>
<evidence type="ECO:0000313" key="3">
    <source>
        <dbReference type="Proteomes" id="UP000199657"/>
    </source>
</evidence>
<proteinExistence type="predicted"/>
<feature type="domain" description="Integrase catalytic" evidence="1">
    <location>
        <begin position="23"/>
        <end position="184"/>
    </location>
</feature>
<dbReference type="PANTHER" id="PTHR47515:SF2">
    <property type="entry name" value="INTEGRASE CORE DOMAIN PROTEIN"/>
    <property type="match status" value="1"/>
</dbReference>
<protein>
    <submittedName>
        <fullName evidence="2">Putative transposase</fullName>
    </submittedName>
</protein>
<sequence length="212" mass="24694">MGLNHKRRMKKHLPKRERQELFVPRSPNEVWSADFMADALYCGRRFRTFNVIDDHNREAVDIEIDASITGLRLIRVFERLKIERGLPDVLRRYHGSKFISRTLDKWAYENGVGLDFSRPGKPTDNPFIESFNGSFRDECLNVHWFLSLEDAREKIEIWRCEYNCDRPHSSLGGCTPAEFRRNHSQAGILDFSPVIYSVRGQNAVGSENSLFT</sequence>
<dbReference type="InterPro" id="IPR036397">
    <property type="entry name" value="RNaseH_sf"/>
</dbReference>
<dbReference type="GO" id="GO:0015074">
    <property type="term" value="P:DNA integration"/>
    <property type="evidence" value="ECO:0007669"/>
    <property type="project" value="InterPro"/>
</dbReference>
<dbReference type="GO" id="GO:0003676">
    <property type="term" value="F:nucleic acid binding"/>
    <property type="evidence" value="ECO:0007669"/>
    <property type="project" value="InterPro"/>
</dbReference>
<dbReference type="PANTHER" id="PTHR47515">
    <property type="entry name" value="LOW CALCIUM RESPONSE LOCUS PROTEIN T"/>
    <property type="match status" value="1"/>
</dbReference>
<dbReference type="InterPro" id="IPR001584">
    <property type="entry name" value="Integrase_cat-core"/>
</dbReference>
<dbReference type="EMBL" id="FOEG01000003">
    <property type="protein sequence ID" value="SEO84057.1"/>
    <property type="molecule type" value="Genomic_DNA"/>
</dbReference>
<evidence type="ECO:0000313" key="2">
    <source>
        <dbReference type="EMBL" id="SEO84057.1"/>
    </source>
</evidence>
<dbReference type="AlphaFoldDB" id="A0A1H8SZF9"/>
<dbReference type="Proteomes" id="UP000199657">
    <property type="component" value="Unassembled WGS sequence"/>
</dbReference>